<protein>
    <submittedName>
        <fullName evidence="2">Uncharacterized protein</fullName>
    </submittedName>
</protein>
<dbReference type="AlphaFoldDB" id="A0A0V1LU15"/>
<evidence type="ECO:0000256" key="1">
    <source>
        <dbReference type="SAM" id="MobiDB-lite"/>
    </source>
</evidence>
<accession>A0A0V1LU15</accession>
<evidence type="ECO:0000313" key="3">
    <source>
        <dbReference type="Proteomes" id="UP000054721"/>
    </source>
</evidence>
<gene>
    <name evidence="2" type="ORF">T02_3531</name>
</gene>
<dbReference type="OrthoDB" id="5918183at2759"/>
<feature type="compositionally biased region" description="Polar residues" evidence="1">
    <location>
        <begin position="253"/>
        <end position="266"/>
    </location>
</feature>
<evidence type="ECO:0000313" key="2">
    <source>
        <dbReference type="EMBL" id="KRZ63007.1"/>
    </source>
</evidence>
<name>A0A0V1LU15_9BILA</name>
<comment type="caution">
    <text evidence="2">The sequence shown here is derived from an EMBL/GenBank/DDBJ whole genome shotgun (WGS) entry which is preliminary data.</text>
</comment>
<keyword evidence="3" id="KW-1185">Reference proteome</keyword>
<proteinExistence type="predicted"/>
<sequence>MGVVEKSTNWKVIRSMNAVWHGFVQFVHLKRAKIDPAYPFQETNWNRTRGLFVRGRRVENMIDDVRIRRGERSFLFVLAEVINRVERKRVTKRSFAKRRSMNRGGRGLGVFLEAAVAFVDSQFWRQQWKLQTGAHFAKIAGYVIFVDKRIKQNPVQNERQHRRQSGRVEVATHDHRPLLALSTVPIFYCGQFFHMCQKYGQLNQFHITINLIRPKVRIRHDNSTLSFGQVGTCVQGSDAQAGDQADLIRDDNSPGNGQLDTFDTDH</sequence>
<dbReference type="EMBL" id="JYDW01000004">
    <property type="protein sequence ID" value="KRZ63007.1"/>
    <property type="molecule type" value="Genomic_DNA"/>
</dbReference>
<reference evidence="2 3" key="1">
    <citation type="submission" date="2015-05" db="EMBL/GenBank/DDBJ databases">
        <title>Evolution of Trichinella species and genotypes.</title>
        <authorList>
            <person name="Korhonen P.K."/>
            <person name="Edoardo P."/>
            <person name="Giuseppe L.R."/>
            <person name="Gasser R.B."/>
        </authorList>
    </citation>
    <scope>NUCLEOTIDE SEQUENCE [LARGE SCALE GENOMIC DNA]</scope>
    <source>
        <strain evidence="2">ISS10</strain>
    </source>
</reference>
<dbReference type="Proteomes" id="UP000054721">
    <property type="component" value="Unassembled WGS sequence"/>
</dbReference>
<organism evidence="2 3">
    <name type="scientific">Trichinella nativa</name>
    <dbReference type="NCBI Taxonomy" id="6335"/>
    <lineage>
        <taxon>Eukaryota</taxon>
        <taxon>Metazoa</taxon>
        <taxon>Ecdysozoa</taxon>
        <taxon>Nematoda</taxon>
        <taxon>Enoplea</taxon>
        <taxon>Dorylaimia</taxon>
        <taxon>Trichinellida</taxon>
        <taxon>Trichinellidae</taxon>
        <taxon>Trichinella</taxon>
    </lineage>
</organism>
<feature type="region of interest" description="Disordered" evidence="1">
    <location>
        <begin position="241"/>
        <end position="266"/>
    </location>
</feature>